<dbReference type="AlphaFoldDB" id="A0A5Q6RRT8"/>
<proteinExistence type="predicted"/>
<evidence type="ECO:0000313" key="1">
    <source>
        <dbReference type="EMBL" id="KAA1420700.1"/>
    </source>
</evidence>
<protein>
    <recommendedName>
        <fullName evidence="3">Sensor domain-containing protein</fullName>
    </recommendedName>
</protein>
<organism evidence="1 2">
    <name type="scientific">Mumia zhuanghuii</name>
    <dbReference type="NCBI Taxonomy" id="2585211"/>
    <lineage>
        <taxon>Bacteria</taxon>
        <taxon>Bacillati</taxon>
        <taxon>Actinomycetota</taxon>
        <taxon>Actinomycetes</taxon>
        <taxon>Propionibacteriales</taxon>
        <taxon>Nocardioidaceae</taxon>
        <taxon>Mumia</taxon>
    </lineage>
</organism>
<evidence type="ECO:0008006" key="3">
    <source>
        <dbReference type="Google" id="ProtNLM"/>
    </source>
</evidence>
<dbReference type="Proteomes" id="UP000307768">
    <property type="component" value="Unassembled WGS sequence"/>
</dbReference>
<dbReference type="OrthoDB" id="9836090at2"/>
<sequence>MNWRRSGSARALLPVLVLPVVLAGCGGGSSEATSTLTQDQLESVLVTLDDLPAGFVAVPASSAGGEDDSARASLNDAECLEGLDLGTDLQLDGADEAPTAEASFDRASVLTITSAATSYADDAVVAAFDETSEALASCSDFEVTADNGSGITGTLDSDDAAASDDVDAQINVRLTGTQQPTGLPVEITFGFARIGNDVVSVSAEGLGGPSAESFQDLMRASTDRLADVRKG</sequence>
<reference evidence="1 2" key="1">
    <citation type="submission" date="2019-09" db="EMBL/GenBank/DDBJ databases">
        <title>Mumia zhuanghuii sp. nov. isolated from the intestinal contents of plateau pika (Ochotona curzoniae) in the Qinghai-Tibet plateau of China.</title>
        <authorList>
            <person name="Tian Z."/>
        </authorList>
    </citation>
    <scope>NUCLEOTIDE SEQUENCE [LARGE SCALE GENOMIC DNA]</scope>
    <source>
        <strain evidence="2">350</strain>
    </source>
</reference>
<gene>
    <name evidence="1" type="ORF">FE697_017330</name>
</gene>
<comment type="caution">
    <text evidence="1">The sequence shown here is derived from an EMBL/GenBank/DDBJ whole genome shotgun (WGS) entry which is preliminary data.</text>
</comment>
<name>A0A5Q6RRT8_9ACTN</name>
<accession>A0A5Q6RRT8</accession>
<dbReference type="EMBL" id="VDFQ02000005">
    <property type="protein sequence ID" value="KAA1420700.1"/>
    <property type="molecule type" value="Genomic_DNA"/>
</dbReference>
<evidence type="ECO:0000313" key="2">
    <source>
        <dbReference type="Proteomes" id="UP000307768"/>
    </source>
</evidence>
<dbReference type="PROSITE" id="PS51257">
    <property type="entry name" value="PROKAR_LIPOPROTEIN"/>
    <property type="match status" value="1"/>
</dbReference>
<dbReference type="RefSeq" id="WP_149770869.1">
    <property type="nucleotide sequence ID" value="NZ_VDFQ02000005.1"/>
</dbReference>